<dbReference type="CDD" id="cd12797">
    <property type="entry name" value="M23_peptidase"/>
    <property type="match status" value="1"/>
</dbReference>
<dbReference type="AlphaFoldDB" id="A0A5B8Y0J0"/>
<dbReference type="InterPro" id="IPR016047">
    <property type="entry name" value="M23ase_b-sheet_dom"/>
</dbReference>
<dbReference type="GO" id="GO:0004222">
    <property type="term" value="F:metalloendopeptidase activity"/>
    <property type="evidence" value="ECO:0007669"/>
    <property type="project" value="TreeGrafter"/>
</dbReference>
<feature type="chain" id="PRO_5022844367" evidence="3">
    <location>
        <begin position="22"/>
        <end position="339"/>
    </location>
</feature>
<keyword evidence="1 3" id="KW-0732">Signal</keyword>
<dbReference type="OrthoDB" id="9784703at2"/>
<keyword evidence="6" id="KW-1185">Reference proteome</keyword>
<dbReference type="RefSeq" id="WP_146962689.1">
    <property type="nucleotide sequence ID" value="NZ_CP042467.1"/>
</dbReference>
<protein>
    <submittedName>
        <fullName evidence="5">Peptidoglycan DD-metalloendopeptidase family protein</fullName>
    </submittedName>
</protein>
<dbReference type="SUPFAM" id="SSF51261">
    <property type="entry name" value="Duplicated hybrid motif"/>
    <property type="match status" value="1"/>
</dbReference>
<dbReference type="InterPro" id="IPR011055">
    <property type="entry name" value="Dup_hybrid_motif"/>
</dbReference>
<dbReference type="KEGG" id="bbae:FRD01_19900"/>
<dbReference type="Proteomes" id="UP000321595">
    <property type="component" value="Chromosome"/>
</dbReference>
<name>A0A5B8Y0J0_9DELT</name>
<evidence type="ECO:0000256" key="3">
    <source>
        <dbReference type="SAM" id="SignalP"/>
    </source>
</evidence>
<evidence type="ECO:0000256" key="2">
    <source>
        <dbReference type="SAM" id="Coils"/>
    </source>
</evidence>
<dbReference type="Gene3D" id="2.70.70.10">
    <property type="entry name" value="Glucose Permease (Domain IIA)"/>
    <property type="match status" value="1"/>
</dbReference>
<gene>
    <name evidence="5" type="ORF">FRD01_19900</name>
</gene>
<evidence type="ECO:0000259" key="4">
    <source>
        <dbReference type="Pfam" id="PF01551"/>
    </source>
</evidence>
<proteinExistence type="predicted"/>
<reference evidence="5 6" key="1">
    <citation type="submission" date="2019-08" db="EMBL/GenBank/DDBJ databases">
        <authorList>
            <person name="Liang Q."/>
        </authorList>
    </citation>
    <scope>NUCLEOTIDE SEQUENCE [LARGE SCALE GENOMIC DNA]</scope>
    <source>
        <strain evidence="5 6">V1718</strain>
    </source>
</reference>
<evidence type="ECO:0000313" key="6">
    <source>
        <dbReference type="Proteomes" id="UP000321595"/>
    </source>
</evidence>
<dbReference type="PANTHER" id="PTHR21666:SF289">
    <property type="entry name" value="L-ALA--D-GLU ENDOPEPTIDASE"/>
    <property type="match status" value="1"/>
</dbReference>
<feature type="coiled-coil region" evidence="2">
    <location>
        <begin position="32"/>
        <end position="73"/>
    </location>
</feature>
<dbReference type="Pfam" id="PF01551">
    <property type="entry name" value="Peptidase_M23"/>
    <property type="match status" value="1"/>
</dbReference>
<feature type="domain" description="M23ase beta-sheet core" evidence="4">
    <location>
        <begin position="237"/>
        <end position="330"/>
    </location>
</feature>
<evidence type="ECO:0000256" key="1">
    <source>
        <dbReference type="ARBA" id="ARBA00022729"/>
    </source>
</evidence>
<feature type="signal peptide" evidence="3">
    <location>
        <begin position="1"/>
        <end position="21"/>
    </location>
</feature>
<keyword evidence="2" id="KW-0175">Coiled coil</keyword>
<evidence type="ECO:0000313" key="5">
    <source>
        <dbReference type="EMBL" id="QED29456.1"/>
    </source>
</evidence>
<sequence length="339" mass="37435">MFKVHALVLVLLVGAVGTSFAFTKPQTIFAKLDRLEVEAHEAELSASEHEKTVEELDKSIAQAALQRDLAERAAVSIRRRVVATLGAWEAASNRRGLTWEDQDTKNLLELASTRAIEPKLADLEVLQKVDNEQSHVESLIRLRASSAVVFAQHKAEGAQRRAERDEVLKTAAKDPNLKADLMRTDQTLHDSMLEMLKYETDRDFHKLKGTLLVPVTTPPSFKFGVRATSAADVTIRHTGWTFRTPKGTEVRSSADGLVVYAHHFEGYGMLVILDHGGGYHSLYAHLDKISVKTGEKVGKGATLGLSGETGSLEGPKFYFELRQGGKAIDPQAWFLQPAR</sequence>
<dbReference type="PANTHER" id="PTHR21666">
    <property type="entry name" value="PEPTIDASE-RELATED"/>
    <property type="match status" value="1"/>
</dbReference>
<dbReference type="InterPro" id="IPR050570">
    <property type="entry name" value="Cell_wall_metabolism_enzyme"/>
</dbReference>
<accession>A0A5B8Y0J0</accession>
<organism evidence="5 6">
    <name type="scientific">Microvenator marinus</name>
    <dbReference type="NCBI Taxonomy" id="2600177"/>
    <lineage>
        <taxon>Bacteria</taxon>
        <taxon>Deltaproteobacteria</taxon>
        <taxon>Bradymonadales</taxon>
        <taxon>Microvenatoraceae</taxon>
        <taxon>Microvenator</taxon>
    </lineage>
</organism>
<dbReference type="EMBL" id="CP042467">
    <property type="protein sequence ID" value="QED29456.1"/>
    <property type="molecule type" value="Genomic_DNA"/>
</dbReference>